<sequence>MGFSRNQIPIQEGLLGTWKWTNVKSL</sequence>
<reference evidence="1" key="1">
    <citation type="submission" date="2014-09" db="EMBL/GenBank/DDBJ databases">
        <authorList>
            <person name="Magalhaes I.L.F."/>
            <person name="Oliveira U."/>
            <person name="Santos F.R."/>
            <person name="Vidigal T.H.D.A."/>
            <person name="Brescovit A.D."/>
            <person name="Santos A.J."/>
        </authorList>
    </citation>
    <scope>NUCLEOTIDE SEQUENCE</scope>
    <source>
        <tissue evidence="1">Shoot tissue taken approximately 20 cm above the soil surface</tissue>
    </source>
</reference>
<accession>A0A0A9B756</accession>
<name>A0A0A9B756_ARUDO</name>
<protein>
    <submittedName>
        <fullName evidence="1">Uncharacterized protein</fullName>
    </submittedName>
</protein>
<reference evidence="1" key="2">
    <citation type="journal article" date="2015" name="Data Brief">
        <title>Shoot transcriptome of the giant reed, Arundo donax.</title>
        <authorList>
            <person name="Barrero R.A."/>
            <person name="Guerrero F.D."/>
            <person name="Moolhuijzen P."/>
            <person name="Goolsby J.A."/>
            <person name="Tidwell J."/>
            <person name="Bellgard S.E."/>
            <person name="Bellgard M.I."/>
        </authorList>
    </citation>
    <scope>NUCLEOTIDE SEQUENCE</scope>
    <source>
        <tissue evidence="1">Shoot tissue taken approximately 20 cm above the soil surface</tissue>
    </source>
</reference>
<dbReference type="AlphaFoldDB" id="A0A0A9B756"/>
<evidence type="ECO:0000313" key="1">
    <source>
        <dbReference type="EMBL" id="JAD55102.1"/>
    </source>
</evidence>
<proteinExistence type="predicted"/>
<organism evidence="1">
    <name type="scientific">Arundo donax</name>
    <name type="common">Giant reed</name>
    <name type="synonym">Donax arundinaceus</name>
    <dbReference type="NCBI Taxonomy" id="35708"/>
    <lineage>
        <taxon>Eukaryota</taxon>
        <taxon>Viridiplantae</taxon>
        <taxon>Streptophyta</taxon>
        <taxon>Embryophyta</taxon>
        <taxon>Tracheophyta</taxon>
        <taxon>Spermatophyta</taxon>
        <taxon>Magnoliopsida</taxon>
        <taxon>Liliopsida</taxon>
        <taxon>Poales</taxon>
        <taxon>Poaceae</taxon>
        <taxon>PACMAD clade</taxon>
        <taxon>Arundinoideae</taxon>
        <taxon>Arundineae</taxon>
        <taxon>Arundo</taxon>
    </lineage>
</organism>
<dbReference type="EMBL" id="GBRH01242793">
    <property type="protein sequence ID" value="JAD55102.1"/>
    <property type="molecule type" value="Transcribed_RNA"/>
</dbReference>